<sequence length="68" mass="7447">MPSKYQSLYKDRQIDLTLTKEIGSWMLCGMSLGKSSTGGGTSESPTYPSAPTHSSGYPSYTYPTYPTR</sequence>
<protein>
    <submittedName>
        <fullName evidence="2">Uncharacterized protein</fullName>
    </submittedName>
</protein>
<name>A0ABR6BNA3_9PSEU</name>
<gene>
    <name evidence="2" type="ORF">BC739_005595</name>
</gene>
<dbReference type="RefSeq" id="WP_182838864.1">
    <property type="nucleotide sequence ID" value="NZ_BAAABQ010000073.1"/>
</dbReference>
<proteinExistence type="predicted"/>
<evidence type="ECO:0000313" key="3">
    <source>
        <dbReference type="Proteomes" id="UP000517916"/>
    </source>
</evidence>
<accession>A0ABR6BNA3</accession>
<organism evidence="2 3">
    <name type="scientific">Kutzneria viridogrisea</name>
    <dbReference type="NCBI Taxonomy" id="47990"/>
    <lineage>
        <taxon>Bacteria</taxon>
        <taxon>Bacillati</taxon>
        <taxon>Actinomycetota</taxon>
        <taxon>Actinomycetes</taxon>
        <taxon>Pseudonocardiales</taxon>
        <taxon>Pseudonocardiaceae</taxon>
        <taxon>Kutzneria</taxon>
    </lineage>
</organism>
<feature type="compositionally biased region" description="Low complexity" evidence="1">
    <location>
        <begin position="42"/>
        <end position="68"/>
    </location>
</feature>
<dbReference type="Proteomes" id="UP000517916">
    <property type="component" value="Unassembled WGS sequence"/>
</dbReference>
<feature type="region of interest" description="Disordered" evidence="1">
    <location>
        <begin position="34"/>
        <end position="68"/>
    </location>
</feature>
<keyword evidence="3" id="KW-1185">Reference proteome</keyword>
<evidence type="ECO:0000313" key="2">
    <source>
        <dbReference type="EMBL" id="MBA8928378.1"/>
    </source>
</evidence>
<evidence type="ECO:0000256" key="1">
    <source>
        <dbReference type="SAM" id="MobiDB-lite"/>
    </source>
</evidence>
<comment type="caution">
    <text evidence="2">The sequence shown here is derived from an EMBL/GenBank/DDBJ whole genome shotgun (WGS) entry which is preliminary data.</text>
</comment>
<reference evidence="2 3" key="1">
    <citation type="submission" date="2020-08" db="EMBL/GenBank/DDBJ databases">
        <title>Genomic Encyclopedia of Archaeal and Bacterial Type Strains, Phase II (KMG-II): from individual species to whole genera.</title>
        <authorList>
            <person name="Goeker M."/>
        </authorList>
    </citation>
    <scope>NUCLEOTIDE SEQUENCE [LARGE SCALE GENOMIC DNA]</scope>
    <source>
        <strain evidence="2 3">DSM 43850</strain>
    </source>
</reference>
<dbReference type="EMBL" id="JACJID010000004">
    <property type="protein sequence ID" value="MBA8928378.1"/>
    <property type="molecule type" value="Genomic_DNA"/>
</dbReference>